<accession>X6LGW5</accession>
<gene>
    <name evidence="3" type="ORF">RFI_37513</name>
</gene>
<feature type="transmembrane region" description="Helical" evidence="2">
    <location>
        <begin position="250"/>
        <end position="272"/>
    </location>
</feature>
<comment type="caution">
    <text evidence="3">The sequence shown here is derived from an EMBL/GenBank/DDBJ whole genome shotgun (WGS) entry which is preliminary data.</text>
</comment>
<feature type="compositionally biased region" description="Basic and acidic residues" evidence="1">
    <location>
        <begin position="117"/>
        <end position="135"/>
    </location>
</feature>
<name>X6LGW5_RETFI</name>
<reference evidence="3 4" key="1">
    <citation type="journal article" date="2013" name="Curr. Biol.">
        <title>The Genome of the Foraminiferan Reticulomyxa filosa.</title>
        <authorList>
            <person name="Glockner G."/>
            <person name="Hulsmann N."/>
            <person name="Schleicher M."/>
            <person name="Noegel A.A."/>
            <person name="Eichinger L."/>
            <person name="Gallinger C."/>
            <person name="Pawlowski J."/>
            <person name="Sierra R."/>
            <person name="Euteneuer U."/>
            <person name="Pillet L."/>
            <person name="Moustafa A."/>
            <person name="Platzer M."/>
            <person name="Groth M."/>
            <person name="Szafranski K."/>
            <person name="Schliwa M."/>
        </authorList>
    </citation>
    <scope>NUCLEOTIDE SEQUENCE [LARGE SCALE GENOMIC DNA]</scope>
</reference>
<feature type="compositionally biased region" description="Polar residues" evidence="1">
    <location>
        <begin position="94"/>
        <end position="116"/>
    </location>
</feature>
<evidence type="ECO:0000313" key="3">
    <source>
        <dbReference type="EMBL" id="ETN99954.1"/>
    </source>
</evidence>
<keyword evidence="2" id="KW-0472">Membrane</keyword>
<feature type="region of interest" description="Disordered" evidence="1">
    <location>
        <begin position="1"/>
        <end position="143"/>
    </location>
</feature>
<feature type="compositionally biased region" description="Basic and acidic residues" evidence="1">
    <location>
        <begin position="1"/>
        <end position="36"/>
    </location>
</feature>
<feature type="compositionally biased region" description="Polar residues" evidence="1">
    <location>
        <begin position="64"/>
        <end position="74"/>
    </location>
</feature>
<evidence type="ECO:0000256" key="1">
    <source>
        <dbReference type="SAM" id="MobiDB-lite"/>
    </source>
</evidence>
<keyword evidence="2" id="KW-1133">Transmembrane helix</keyword>
<organism evidence="3 4">
    <name type="scientific">Reticulomyxa filosa</name>
    <dbReference type="NCBI Taxonomy" id="46433"/>
    <lineage>
        <taxon>Eukaryota</taxon>
        <taxon>Sar</taxon>
        <taxon>Rhizaria</taxon>
        <taxon>Retaria</taxon>
        <taxon>Foraminifera</taxon>
        <taxon>Monothalamids</taxon>
        <taxon>Reticulomyxidae</taxon>
        <taxon>Reticulomyxa</taxon>
    </lineage>
</organism>
<protein>
    <submittedName>
        <fullName evidence="3">Uncharacterized protein</fullName>
    </submittedName>
</protein>
<evidence type="ECO:0000313" key="4">
    <source>
        <dbReference type="Proteomes" id="UP000023152"/>
    </source>
</evidence>
<sequence length="277" mass="31304">MTADENAKKAQTDDAKSLKALKESKEQLKREKQSKSDDDEDIACDTLQSSSGFDMMMKDHEDWSSSQNENNNYQKDLMDNFSNNNNNNKNNNKHQSQPSNASAYPNQNKSMMSPSSNERKGSLRSLFEDDNRNNGEVRVSSKHVTNYNMMVQLSQNKGSSNSGGIGNGKAAVNMESTMLASGIQQSVRNLVSVVEKPISNSINANNADDRKSDDIYLQQIVSCCTHEQQRDNETMEALILCCKEFSTPEFLYIFYIYDVYIFFCCCYVYVFLFGNGK</sequence>
<keyword evidence="4" id="KW-1185">Reference proteome</keyword>
<evidence type="ECO:0000256" key="2">
    <source>
        <dbReference type="SAM" id="Phobius"/>
    </source>
</evidence>
<dbReference type="Proteomes" id="UP000023152">
    <property type="component" value="Unassembled WGS sequence"/>
</dbReference>
<dbReference type="AlphaFoldDB" id="X6LGW5"/>
<keyword evidence="2" id="KW-0812">Transmembrane</keyword>
<dbReference type="EMBL" id="ASPP01042405">
    <property type="protein sequence ID" value="ETN99954.1"/>
    <property type="molecule type" value="Genomic_DNA"/>
</dbReference>
<proteinExistence type="predicted"/>